<keyword evidence="2" id="KW-1185">Reference proteome</keyword>
<reference evidence="2" key="1">
    <citation type="journal article" date="2022" name="Mol. Ecol. Resour.">
        <title>The genomes of chicory, endive, great burdock and yacon provide insights into Asteraceae palaeo-polyploidization history and plant inulin production.</title>
        <authorList>
            <person name="Fan W."/>
            <person name="Wang S."/>
            <person name="Wang H."/>
            <person name="Wang A."/>
            <person name="Jiang F."/>
            <person name="Liu H."/>
            <person name="Zhao H."/>
            <person name="Xu D."/>
            <person name="Zhang Y."/>
        </authorList>
    </citation>
    <scope>NUCLEOTIDE SEQUENCE [LARGE SCALE GENOMIC DNA]</scope>
    <source>
        <strain evidence="2">cv. Yunnan</strain>
    </source>
</reference>
<reference evidence="1 2" key="2">
    <citation type="journal article" date="2022" name="Mol. Ecol. Resour.">
        <title>The genomes of chicory, endive, great burdock and yacon provide insights into Asteraceae paleo-polyploidization history and plant inulin production.</title>
        <authorList>
            <person name="Fan W."/>
            <person name="Wang S."/>
            <person name="Wang H."/>
            <person name="Wang A."/>
            <person name="Jiang F."/>
            <person name="Liu H."/>
            <person name="Zhao H."/>
            <person name="Xu D."/>
            <person name="Zhang Y."/>
        </authorList>
    </citation>
    <scope>NUCLEOTIDE SEQUENCE [LARGE SCALE GENOMIC DNA]</scope>
    <source>
        <strain evidence="2">cv. Yunnan</strain>
        <tissue evidence="1">Leaves</tissue>
    </source>
</reference>
<evidence type="ECO:0000313" key="1">
    <source>
        <dbReference type="EMBL" id="KAI3763073.1"/>
    </source>
</evidence>
<evidence type="ECO:0000313" key="2">
    <source>
        <dbReference type="Proteomes" id="UP001056120"/>
    </source>
</evidence>
<protein>
    <submittedName>
        <fullName evidence="1">Uncharacterized protein</fullName>
    </submittedName>
</protein>
<comment type="caution">
    <text evidence="1">The sequence shown here is derived from an EMBL/GenBank/DDBJ whole genome shotgun (WGS) entry which is preliminary data.</text>
</comment>
<gene>
    <name evidence="1" type="ORF">L1987_53523</name>
</gene>
<organism evidence="1 2">
    <name type="scientific">Smallanthus sonchifolius</name>
    <dbReference type="NCBI Taxonomy" id="185202"/>
    <lineage>
        <taxon>Eukaryota</taxon>
        <taxon>Viridiplantae</taxon>
        <taxon>Streptophyta</taxon>
        <taxon>Embryophyta</taxon>
        <taxon>Tracheophyta</taxon>
        <taxon>Spermatophyta</taxon>
        <taxon>Magnoliopsida</taxon>
        <taxon>eudicotyledons</taxon>
        <taxon>Gunneridae</taxon>
        <taxon>Pentapetalae</taxon>
        <taxon>asterids</taxon>
        <taxon>campanulids</taxon>
        <taxon>Asterales</taxon>
        <taxon>Asteraceae</taxon>
        <taxon>Asteroideae</taxon>
        <taxon>Heliantheae alliance</taxon>
        <taxon>Millerieae</taxon>
        <taxon>Smallanthus</taxon>
    </lineage>
</organism>
<dbReference type="EMBL" id="CM042034">
    <property type="protein sequence ID" value="KAI3763073.1"/>
    <property type="molecule type" value="Genomic_DNA"/>
</dbReference>
<dbReference type="Proteomes" id="UP001056120">
    <property type="component" value="Linkage Group LG17"/>
</dbReference>
<name>A0ACB9EVG4_9ASTR</name>
<accession>A0ACB9EVG4</accession>
<sequence>MLASLVTSLKESTTQNNLSKSFNTFSLIIQQTYNHNASSSDFLLQSLASLFACCSHVNAISQGKQLHAFAISSGLETSPVLVPKLSTFYSVSNLLNDAYVVTETSNILHPLPWNVVISGYVRAGLGKDGLSVYRKMVWKGVIPDHFTYPSVLKACGEEFDWGFGREVHGSIVKADLEWNLFVHNALVFMYGKCGDLNVARKLFDEMPVRDCISWNSIISAYASKSMWREAFELFDRMRVENVEVNMIIWNTVAGGYLKTGNYLQVLKLISQLRTSGAEWDPVAVINGLGACSHIGVLKIGKEIHGLAIRTCCHAYDNVKNALITMYSRCEDLKHAHIVFNLVESKSVITWNSIISGFAHWDNSEEATSLFREMLISKAEPNYVTMASILPVCARVANLQHGKEFHCYITKHDEFQDYLLLFNSLIDMYARSGKILLAKRLFDSLTKRDEVTYTSLIAGYGIQGEGQMAVDLFEEMIRSNIKPDHVTMVAVLSACSHSALVDQGQTLFKRMYSVYDIIPRLEHFSCMVDLYGRAGLLGKAEGIISTMPYAPTPAMWATVIGACRIHGNKELGEFAAEKLLEMRPRNSGYYVLMANLYADYGCWEKLSEVRVLMRELGVNKVPGCAWLDVGSGFTEFLAADTRNIKAVEMYNLLDGLSKQLKEAGYIMSYDKDELMEA</sequence>
<proteinExistence type="predicted"/>